<dbReference type="RefSeq" id="WP_113918592.1">
    <property type="nucleotide sequence ID" value="NZ_QNSE01000024.1"/>
</dbReference>
<feature type="transmembrane region" description="Helical" evidence="1">
    <location>
        <begin position="6"/>
        <end position="25"/>
    </location>
</feature>
<dbReference type="AlphaFoldDB" id="A0A366ISZ2"/>
<accession>A0A366ISZ2</accession>
<reference evidence="2 3" key="1">
    <citation type="submission" date="2018-06" db="EMBL/GenBank/DDBJ databases">
        <title>Genomic Encyclopedia of Type Strains, Phase III (KMG-III): the genomes of soil and plant-associated and newly described type strains.</title>
        <authorList>
            <person name="Whitman W."/>
        </authorList>
    </citation>
    <scope>NUCLEOTIDE SEQUENCE [LARGE SCALE GENOMIC DNA]</scope>
    <source>
        <strain evidence="2 3">CECT 7377</strain>
    </source>
</reference>
<name>A0A366ISZ2_9GAMM</name>
<sequence length="213" mass="24700">MDIAVKIFQIIFYLTASVVAVLTFIKAKNGLLNSVNTEYQKKVMERLASLADELWEEFDFVSENHWSKDGALTEVLEKIHEYALQNKYEILTGKKGFFGVPLPKKQKEMMAMVEKLKTDPFIPEKIRNKIVSLLDERLNSTFDAYQVVIGEYQKELSAGRKWNTFEENKSFISNDIVSIMSDKGLSIPKLQEAIHEIRLEIQKYYESFNTIKN</sequence>
<evidence type="ECO:0000256" key="1">
    <source>
        <dbReference type="SAM" id="Phobius"/>
    </source>
</evidence>
<dbReference type="EMBL" id="QNSE01000024">
    <property type="protein sequence ID" value="RBP77911.1"/>
    <property type="molecule type" value="Genomic_DNA"/>
</dbReference>
<evidence type="ECO:0000313" key="2">
    <source>
        <dbReference type="EMBL" id="RBP77911.1"/>
    </source>
</evidence>
<organism evidence="2 3">
    <name type="scientific">Marinomonas rhizomae</name>
    <dbReference type="NCBI Taxonomy" id="491948"/>
    <lineage>
        <taxon>Bacteria</taxon>
        <taxon>Pseudomonadati</taxon>
        <taxon>Pseudomonadota</taxon>
        <taxon>Gammaproteobacteria</taxon>
        <taxon>Oceanospirillales</taxon>
        <taxon>Oceanospirillaceae</taxon>
        <taxon>Marinomonas</taxon>
    </lineage>
</organism>
<dbReference type="OrthoDB" id="9766445at2"/>
<protein>
    <submittedName>
        <fullName evidence="2">Uncharacterized protein</fullName>
    </submittedName>
</protein>
<evidence type="ECO:0000313" key="3">
    <source>
        <dbReference type="Proteomes" id="UP000252792"/>
    </source>
</evidence>
<gene>
    <name evidence="2" type="ORF">DFP80_1242</name>
</gene>
<keyword evidence="3" id="KW-1185">Reference proteome</keyword>
<keyword evidence="1" id="KW-1133">Transmembrane helix</keyword>
<dbReference type="Proteomes" id="UP000252792">
    <property type="component" value="Unassembled WGS sequence"/>
</dbReference>
<keyword evidence="1" id="KW-0472">Membrane</keyword>
<comment type="caution">
    <text evidence="2">The sequence shown here is derived from an EMBL/GenBank/DDBJ whole genome shotgun (WGS) entry which is preliminary data.</text>
</comment>
<proteinExistence type="predicted"/>
<keyword evidence="1" id="KW-0812">Transmembrane</keyword>